<evidence type="ECO:0000313" key="10">
    <source>
        <dbReference type="EMBL" id="HFX13418.1"/>
    </source>
</evidence>
<evidence type="ECO:0000256" key="4">
    <source>
        <dbReference type="ARBA" id="ARBA00022475"/>
    </source>
</evidence>
<feature type="transmembrane region" description="Helical" evidence="9">
    <location>
        <begin position="197"/>
        <end position="214"/>
    </location>
</feature>
<dbReference type="InterPro" id="IPR006043">
    <property type="entry name" value="NCS2"/>
</dbReference>
<evidence type="ECO:0000256" key="3">
    <source>
        <dbReference type="ARBA" id="ARBA00022448"/>
    </source>
</evidence>
<dbReference type="PIRSF" id="PIRSF005353">
    <property type="entry name" value="PbuG"/>
    <property type="match status" value="1"/>
</dbReference>
<keyword evidence="6 8" id="KW-1133">Transmembrane helix</keyword>
<feature type="transmembrane region" description="Helical" evidence="9">
    <location>
        <begin position="132"/>
        <end position="151"/>
    </location>
</feature>
<dbReference type="PANTHER" id="PTHR43337:SF1">
    <property type="entry name" value="XANTHINE_URACIL PERMEASE C887.17-RELATED"/>
    <property type="match status" value="1"/>
</dbReference>
<feature type="transmembrane region" description="Helical" evidence="9">
    <location>
        <begin position="51"/>
        <end position="72"/>
    </location>
</feature>
<feature type="transmembrane region" description="Helical" evidence="9">
    <location>
        <begin position="423"/>
        <end position="439"/>
    </location>
</feature>
<dbReference type="AlphaFoldDB" id="A0A7C3RI62"/>
<comment type="caution">
    <text evidence="10">The sequence shown here is derived from an EMBL/GenBank/DDBJ whole genome shotgun (WGS) entry which is preliminary data.</text>
</comment>
<comment type="similarity">
    <text evidence="2 8">Belongs to the nucleobase:cation symporter-2 (NCS2) (TC 2.A.40) family. Azg-like subfamily.</text>
</comment>
<evidence type="ECO:0000256" key="2">
    <source>
        <dbReference type="ARBA" id="ARBA00005697"/>
    </source>
</evidence>
<feature type="transmembrane region" description="Helical" evidence="9">
    <location>
        <begin position="98"/>
        <end position="120"/>
    </location>
</feature>
<keyword evidence="3 8" id="KW-0813">Transport</keyword>
<gene>
    <name evidence="10" type="ORF">ENW00_04550</name>
</gene>
<dbReference type="GO" id="GO:0005886">
    <property type="term" value="C:plasma membrane"/>
    <property type="evidence" value="ECO:0007669"/>
    <property type="project" value="UniProtKB-SubCell"/>
</dbReference>
<comment type="subcellular location">
    <subcellularLocation>
        <location evidence="1 8">Cell membrane</location>
        <topology evidence="1 8">Multi-pass membrane protein</topology>
    </subcellularLocation>
</comment>
<feature type="transmembrane region" description="Helical" evidence="9">
    <location>
        <begin position="385"/>
        <end position="411"/>
    </location>
</feature>
<dbReference type="EMBL" id="DTIN01000014">
    <property type="protein sequence ID" value="HFX13418.1"/>
    <property type="molecule type" value="Genomic_DNA"/>
</dbReference>
<keyword evidence="7 8" id="KW-0472">Membrane</keyword>
<evidence type="ECO:0000256" key="1">
    <source>
        <dbReference type="ARBA" id="ARBA00004651"/>
    </source>
</evidence>
<dbReference type="PANTHER" id="PTHR43337">
    <property type="entry name" value="XANTHINE/URACIL PERMEASE C887.17-RELATED"/>
    <property type="match status" value="1"/>
</dbReference>
<keyword evidence="4 8" id="KW-1003">Cell membrane</keyword>
<protein>
    <submittedName>
        <fullName evidence="10">NCS2 family permease</fullName>
    </submittedName>
</protein>
<name>A0A7C3RI62_DICTH</name>
<evidence type="ECO:0000256" key="9">
    <source>
        <dbReference type="SAM" id="Phobius"/>
    </source>
</evidence>
<evidence type="ECO:0000256" key="7">
    <source>
        <dbReference type="ARBA" id="ARBA00023136"/>
    </source>
</evidence>
<reference evidence="10" key="1">
    <citation type="journal article" date="2020" name="mSystems">
        <title>Genome- and Community-Level Interaction Insights into Carbon Utilization and Element Cycling Functions of Hydrothermarchaeota in Hydrothermal Sediment.</title>
        <authorList>
            <person name="Zhou Z."/>
            <person name="Liu Y."/>
            <person name="Xu W."/>
            <person name="Pan J."/>
            <person name="Luo Z.H."/>
            <person name="Li M."/>
        </authorList>
    </citation>
    <scope>NUCLEOTIDE SEQUENCE [LARGE SCALE GENOMIC DNA]</scope>
    <source>
        <strain evidence="10">SpSt-81</strain>
    </source>
</reference>
<evidence type="ECO:0000256" key="8">
    <source>
        <dbReference type="PIRNR" id="PIRNR005353"/>
    </source>
</evidence>
<evidence type="ECO:0000256" key="5">
    <source>
        <dbReference type="ARBA" id="ARBA00022692"/>
    </source>
</evidence>
<feature type="transmembrane region" description="Helical" evidence="9">
    <location>
        <begin position="330"/>
        <end position="349"/>
    </location>
</feature>
<dbReference type="InterPro" id="IPR026033">
    <property type="entry name" value="Azg-like_bact_archaea"/>
</dbReference>
<evidence type="ECO:0000256" key="6">
    <source>
        <dbReference type="ARBA" id="ARBA00022989"/>
    </source>
</evidence>
<accession>A0A7C3RI62</accession>
<dbReference type="InterPro" id="IPR045018">
    <property type="entry name" value="Azg-like"/>
</dbReference>
<feature type="transmembrane region" description="Helical" evidence="9">
    <location>
        <begin position="239"/>
        <end position="262"/>
    </location>
</feature>
<dbReference type="GO" id="GO:0005345">
    <property type="term" value="F:purine nucleobase transmembrane transporter activity"/>
    <property type="evidence" value="ECO:0007669"/>
    <property type="project" value="TreeGrafter"/>
</dbReference>
<organism evidence="10">
    <name type="scientific">Dictyoglomus thermophilum</name>
    <dbReference type="NCBI Taxonomy" id="14"/>
    <lineage>
        <taxon>Bacteria</taxon>
        <taxon>Pseudomonadati</taxon>
        <taxon>Dictyoglomota</taxon>
        <taxon>Dictyoglomia</taxon>
        <taxon>Dictyoglomales</taxon>
        <taxon>Dictyoglomaceae</taxon>
        <taxon>Dictyoglomus</taxon>
    </lineage>
</organism>
<dbReference type="Pfam" id="PF00860">
    <property type="entry name" value="Xan_ur_permease"/>
    <property type="match status" value="1"/>
</dbReference>
<keyword evidence="5 8" id="KW-0812">Transmembrane</keyword>
<feature type="transmembrane region" description="Helical" evidence="9">
    <location>
        <begin position="171"/>
        <end position="190"/>
    </location>
</feature>
<proteinExistence type="inferred from homology"/>
<sequence>MIKALERYFGFEKFKTNWSNEIIAGLTTFITMAYILFVNPNILGDAGMPKGAVLMATAIGAGIATLTMGLYAKLPFALAPGMGLNAYFAYSVCKGIGLPWQVALGAVFIDGIIFLILSILPVRRWIVQAIPLNIKMATSVGIGLFIALIGLKSAGIVVKNDATLISLGNLGSPETLLSIFGIIIIALLMALNVKGNILLGILITTFIGIFVKGSNGQPITYFTGNIIALPNWEEFSKTFLALDILGALKWGLFSIIFTFTFVDMFDTVGTISGLAAKLNMLREDGSFEGSDRALVSDAVGTVAGALCGTSTITTYIESAAGIAEGGKTGAVSLVVGLLFLLSVIFWPLAGIIPSSATAPALVIVGFLMMEPILKVNLKEIGEALPAFITIVAMPFTYSVANGLIFGILSYVILNLLTGKIKKLNPVLIILAVLFILYFIL</sequence>
<feature type="transmembrane region" description="Helical" evidence="9">
    <location>
        <begin position="22"/>
        <end position="39"/>
    </location>
</feature>